<evidence type="ECO:0000259" key="17">
    <source>
        <dbReference type="PROSITE" id="PS50113"/>
    </source>
</evidence>
<evidence type="ECO:0000313" key="18">
    <source>
        <dbReference type="EMBL" id="SHI35206.1"/>
    </source>
</evidence>
<dbReference type="Gene3D" id="2.10.70.100">
    <property type="match status" value="1"/>
</dbReference>
<dbReference type="EC" id="2.7.13.3" evidence="2"/>
<keyword evidence="4" id="KW-0597">Phosphoprotein</keyword>
<dbReference type="Pfam" id="PF08448">
    <property type="entry name" value="PAS_4"/>
    <property type="match status" value="1"/>
</dbReference>
<gene>
    <name evidence="18" type="ORF">SAMN05444417_0406</name>
</gene>
<dbReference type="SUPFAM" id="SSF55781">
    <property type="entry name" value="GAF domain-like"/>
    <property type="match status" value="1"/>
</dbReference>
<dbReference type="InterPro" id="IPR003018">
    <property type="entry name" value="GAF"/>
</dbReference>
<dbReference type="Gene3D" id="3.30.450.40">
    <property type="match status" value="1"/>
</dbReference>
<dbReference type="NCBIfam" id="TIGR00229">
    <property type="entry name" value="sensory_box"/>
    <property type="match status" value="2"/>
</dbReference>
<dbReference type="Proteomes" id="UP000184292">
    <property type="component" value="Unassembled WGS sequence"/>
</dbReference>
<keyword evidence="11" id="KW-0418">Kinase</keyword>
<dbReference type="SMART" id="SM00091">
    <property type="entry name" value="PAS"/>
    <property type="match status" value="3"/>
</dbReference>
<dbReference type="SMART" id="SM00911">
    <property type="entry name" value="HWE_HK"/>
    <property type="match status" value="1"/>
</dbReference>
<evidence type="ECO:0000256" key="4">
    <source>
        <dbReference type="ARBA" id="ARBA00022553"/>
    </source>
</evidence>
<dbReference type="SMART" id="SM00065">
    <property type="entry name" value="GAF"/>
    <property type="match status" value="1"/>
</dbReference>
<evidence type="ECO:0000256" key="6">
    <source>
        <dbReference type="ARBA" id="ARBA00022630"/>
    </source>
</evidence>
<dbReference type="STRING" id="1447782.SAMN05444417_0406"/>
<evidence type="ECO:0000256" key="2">
    <source>
        <dbReference type="ARBA" id="ARBA00012438"/>
    </source>
</evidence>
<organism evidence="18 19">
    <name type="scientific">Wenxinia saemankumensis</name>
    <dbReference type="NCBI Taxonomy" id="1447782"/>
    <lineage>
        <taxon>Bacteria</taxon>
        <taxon>Pseudomonadati</taxon>
        <taxon>Pseudomonadota</taxon>
        <taxon>Alphaproteobacteria</taxon>
        <taxon>Rhodobacterales</taxon>
        <taxon>Roseobacteraceae</taxon>
        <taxon>Wenxinia</taxon>
    </lineage>
</organism>
<sequence length="756" mass="83535">MSDLAPAQLPGAADRRAALAGYGILDTPPEAEFDDIVQLAGEICGTEIALITLLDGRRQWFKAQVGADRSETPIEQALCVHTLNEGATLVIPDLTADPRTRGNPLVTGAPFLRFYAGAPLRTPGGTILGTLCVMDRAARREGLDPRRRTSLERLARLVMGQLELRRAVSDSRAITLQSRDAETRHRQILDSAIDYGIITLDLRGNITSWNTGAERILGWCAAEIVGRPADVFFTPEDVTAGIPEAEMRSARDHGRARDERWHIRKGGERFYALGEMMQLTSAEGAQVGYLKILRDRTRQREIDRQLREAAERLEIALDASGVVGLWDWMVDTDLLHGDANFARLYGLDPDRTAQGLTMEQYQHFVVPADLPDLRWRIRATFETGCPFEVEYRLALPGRDLRWIECKGRMVHDAEGRAERFSGSAVDVTDRKEAEAETRRLAAIVEQSGDFIGVAGLDGRVSWLNEAGRALVGLPDEAAARATTIRDYFDPADWDAIAATAFPAMEASGQWRGEVNFRHFGTGEPIPVMWDVIALRDDRGAATAYATVTRDIRVRRRAEAQQQVLNEELSHRMKNTLAMVQAIASQTLRSTTDPSALTAFRQRLQAISSAHDVLLKRQWTAAEMEEVVRSVLGNFGMDERFDISGPSVPLGSRATLSLSLLLHELATNALKHGALASEMGRVAVDWRLEDTGTAAELRLSWTETGGPPPRLPDERRQGFGSRLIGMGLVGTGGSDLRYRDDGLRAEFTAPLEQMQLS</sequence>
<comment type="catalytic activity">
    <reaction evidence="1">
        <text>ATP + protein L-histidine = ADP + protein N-phospho-L-histidine.</text>
        <dbReference type="EC" id="2.7.13.3"/>
    </reaction>
</comment>
<evidence type="ECO:0000256" key="12">
    <source>
        <dbReference type="ARBA" id="ARBA00022840"/>
    </source>
</evidence>
<keyword evidence="8" id="KW-0808">Transferase</keyword>
<reference evidence="18 19" key="1">
    <citation type="submission" date="2016-11" db="EMBL/GenBank/DDBJ databases">
        <authorList>
            <person name="Jaros S."/>
            <person name="Januszkiewicz K."/>
            <person name="Wedrychowicz H."/>
        </authorList>
    </citation>
    <scope>NUCLEOTIDE SEQUENCE [LARGE SCALE GENOMIC DNA]</scope>
    <source>
        <strain evidence="18 19">DSM 100565</strain>
    </source>
</reference>
<evidence type="ECO:0000256" key="5">
    <source>
        <dbReference type="ARBA" id="ARBA00022606"/>
    </source>
</evidence>
<dbReference type="InterPro" id="IPR000014">
    <property type="entry name" value="PAS"/>
</dbReference>
<keyword evidence="7" id="KW-0288">FMN</keyword>
<evidence type="ECO:0000256" key="1">
    <source>
        <dbReference type="ARBA" id="ARBA00000085"/>
    </source>
</evidence>
<proteinExistence type="predicted"/>
<dbReference type="CDD" id="cd00130">
    <property type="entry name" value="PAS"/>
    <property type="match status" value="3"/>
</dbReference>
<evidence type="ECO:0000313" key="19">
    <source>
        <dbReference type="Proteomes" id="UP000184292"/>
    </source>
</evidence>
<evidence type="ECO:0000256" key="10">
    <source>
        <dbReference type="ARBA" id="ARBA00022741"/>
    </source>
</evidence>
<dbReference type="Gene3D" id="3.30.450.20">
    <property type="entry name" value="PAS domain"/>
    <property type="match status" value="3"/>
</dbReference>
<dbReference type="GO" id="GO:0009881">
    <property type="term" value="F:photoreceptor activity"/>
    <property type="evidence" value="ECO:0007669"/>
    <property type="project" value="UniProtKB-KW"/>
</dbReference>
<dbReference type="InterPro" id="IPR013655">
    <property type="entry name" value="PAS_fold_3"/>
</dbReference>
<dbReference type="SUPFAM" id="SSF55785">
    <property type="entry name" value="PYP-like sensor domain (PAS domain)"/>
    <property type="match status" value="3"/>
</dbReference>
<evidence type="ECO:0000256" key="14">
    <source>
        <dbReference type="ARBA" id="ARBA00023026"/>
    </source>
</evidence>
<dbReference type="InterPro" id="IPR013656">
    <property type="entry name" value="PAS_4"/>
</dbReference>
<dbReference type="GO" id="GO:0004673">
    <property type="term" value="F:protein histidine kinase activity"/>
    <property type="evidence" value="ECO:0007669"/>
    <property type="project" value="UniProtKB-EC"/>
</dbReference>
<dbReference type="InterPro" id="IPR035965">
    <property type="entry name" value="PAS-like_dom_sf"/>
</dbReference>
<keyword evidence="5" id="KW-0716">Sensory transduction</keyword>
<dbReference type="Pfam" id="PF01590">
    <property type="entry name" value="GAF"/>
    <property type="match status" value="1"/>
</dbReference>
<dbReference type="Pfam" id="PF13426">
    <property type="entry name" value="PAS_9"/>
    <property type="match status" value="1"/>
</dbReference>
<dbReference type="PANTHER" id="PTHR41523:SF7">
    <property type="entry name" value="HISTIDINE KINASE"/>
    <property type="match status" value="1"/>
</dbReference>
<evidence type="ECO:0000256" key="3">
    <source>
        <dbReference type="ARBA" id="ARBA00022543"/>
    </source>
</evidence>
<dbReference type="PANTHER" id="PTHR41523">
    <property type="entry name" value="TWO-COMPONENT SYSTEM SENSOR PROTEIN"/>
    <property type="match status" value="1"/>
</dbReference>
<keyword evidence="6" id="KW-0285">Flavoprotein</keyword>
<dbReference type="Pfam" id="PF07536">
    <property type="entry name" value="HWE_HK"/>
    <property type="match status" value="1"/>
</dbReference>
<accession>A0A1M6AF91</accession>
<evidence type="ECO:0000256" key="7">
    <source>
        <dbReference type="ARBA" id="ARBA00022643"/>
    </source>
</evidence>
<feature type="domain" description="PAS" evidence="16">
    <location>
        <begin position="436"/>
        <end position="507"/>
    </location>
</feature>
<keyword evidence="3" id="KW-0600">Photoreceptor protein</keyword>
<keyword evidence="19" id="KW-1185">Reference proteome</keyword>
<name>A0A1M6AF91_9RHOB</name>
<keyword evidence="12" id="KW-0067">ATP-binding</keyword>
<dbReference type="InterPro" id="IPR001610">
    <property type="entry name" value="PAC"/>
</dbReference>
<feature type="domain" description="PAS" evidence="16">
    <location>
        <begin position="181"/>
        <end position="237"/>
    </location>
</feature>
<evidence type="ECO:0000256" key="9">
    <source>
        <dbReference type="ARBA" id="ARBA00022737"/>
    </source>
</evidence>
<dbReference type="InterPro" id="IPR036890">
    <property type="entry name" value="HATPase_C_sf"/>
</dbReference>
<feature type="domain" description="PAC" evidence="17">
    <location>
        <begin position="256"/>
        <end position="308"/>
    </location>
</feature>
<keyword evidence="13" id="KW-0157">Chromophore</keyword>
<dbReference type="PROSITE" id="PS50112">
    <property type="entry name" value="PAS"/>
    <property type="match status" value="2"/>
</dbReference>
<keyword evidence="9" id="KW-0677">Repeat</keyword>
<dbReference type="Gene3D" id="3.30.565.10">
    <property type="entry name" value="Histidine kinase-like ATPase, C-terminal domain"/>
    <property type="match status" value="1"/>
</dbReference>
<evidence type="ECO:0000256" key="8">
    <source>
        <dbReference type="ARBA" id="ARBA00022679"/>
    </source>
</evidence>
<keyword evidence="14" id="KW-0843">Virulence</keyword>
<keyword evidence="10" id="KW-0547">Nucleotide-binding</keyword>
<evidence type="ECO:0000256" key="11">
    <source>
        <dbReference type="ARBA" id="ARBA00022777"/>
    </source>
</evidence>
<feature type="domain" description="PAC" evidence="17">
    <location>
        <begin position="387"/>
        <end position="439"/>
    </location>
</feature>
<dbReference type="SMART" id="SM00086">
    <property type="entry name" value="PAC"/>
    <property type="match status" value="3"/>
</dbReference>
<dbReference type="AlphaFoldDB" id="A0A1M6AF91"/>
<dbReference type="InterPro" id="IPR029016">
    <property type="entry name" value="GAF-like_dom_sf"/>
</dbReference>
<dbReference type="InterPro" id="IPR011102">
    <property type="entry name" value="Sig_transdc_His_kinase_HWE"/>
</dbReference>
<dbReference type="OrthoDB" id="9812260at2"/>
<feature type="domain" description="PAC" evidence="17">
    <location>
        <begin position="510"/>
        <end position="563"/>
    </location>
</feature>
<dbReference type="RefSeq" id="WP_073326078.1">
    <property type="nucleotide sequence ID" value="NZ_FQYO01000001.1"/>
</dbReference>
<evidence type="ECO:0000256" key="15">
    <source>
        <dbReference type="ARBA" id="ARBA00023170"/>
    </source>
</evidence>
<dbReference type="Pfam" id="PF08447">
    <property type="entry name" value="PAS_3"/>
    <property type="match status" value="1"/>
</dbReference>
<protein>
    <recommendedName>
        <fullName evidence="2">histidine kinase</fullName>
        <ecNumber evidence="2">2.7.13.3</ecNumber>
    </recommendedName>
</protein>
<dbReference type="EMBL" id="FQYO01000001">
    <property type="protein sequence ID" value="SHI35206.1"/>
    <property type="molecule type" value="Genomic_DNA"/>
</dbReference>
<keyword evidence="15" id="KW-0675">Receptor</keyword>
<evidence type="ECO:0000256" key="13">
    <source>
        <dbReference type="ARBA" id="ARBA00022991"/>
    </source>
</evidence>
<evidence type="ECO:0000259" key="16">
    <source>
        <dbReference type="PROSITE" id="PS50112"/>
    </source>
</evidence>
<dbReference type="InterPro" id="IPR000700">
    <property type="entry name" value="PAS-assoc_C"/>
</dbReference>
<dbReference type="PROSITE" id="PS50113">
    <property type="entry name" value="PAC"/>
    <property type="match status" value="3"/>
</dbReference>
<dbReference type="GO" id="GO:0005524">
    <property type="term" value="F:ATP binding"/>
    <property type="evidence" value="ECO:0007669"/>
    <property type="project" value="UniProtKB-KW"/>
</dbReference>